<evidence type="ECO:0000313" key="1">
    <source>
        <dbReference type="EMBL" id="KAG0119561.1"/>
    </source>
</evidence>
<sequence>MLALKTWIQRGTVVYQNLLLPW</sequence>
<gene>
    <name evidence="2" type="ORF">IHE44_0001376</name>
    <name evidence="1" type="ORF">IHE44_014153</name>
</gene>
<protein>
    <submittedName>
        <fullName evidence="1">Uncharacterized protein</fullName>
    </submittedName>
</protein>
<dbReference type="AlphaFoldDB" id="A0A835NRC4"/>
<proteinExistence type="predicted"/>
<keyword evidence="3" id="KW-1185">Reference proteome</keyword>
<reference evidence="1" key="1">
    <citation type="submission" date="2020-10" db="EMBL/GenBank/DDBJ databases">
        <title>Feather gene expression reveals the developmental basis of iridescence in African starlings.</title>
        <authorList>
            <person name="Rubenstein D.R."/>
        </authorList>
    </citation>
    <scope>NUCLEOTIDE SEQUENCE</scope>
    <source>
        <strain evidence="1">SS15</strain>
        <tissue evidence="1">Liver</tissue>
    </source>
</reference>
<evidence type="ECO:0000313" key="2">
    <source>
        <dbReference type="EMBL" id="KAI1236102.1"/>
    </source>
</evidence>
<comment type="caution">
    <text evidence="1">The sequence shown here is derived from an EMBL/GenBank/DDBJ whole genome shotgun (WGS) entry which is preliminary data.</text>
</comment>
<accession>A0A835NRC4</accession>
<dbReference type="EMBL" id="JADDUC010000083">
    <property type="protein sequence ID" value="KAG0119561.1"/>
    <property type="molecule type" value="Genomic_DNA"/>
</dbReference>
<evidence type="ECO:0000313" key="3">
    <source>
        <dbReference type="Proteomes" id="UP000618051"/>
    </source>
</evidence>
<dbReference type="Proteomes" id="UP000618051">
    <property type="component" value="Unassembled WGS sequence"/>
</dbReference>
<reference evidence="2" key="3">
    <citation type="submission" date="2022-01" db="EMBL/GenBank/DDBJ databases">
        <authorList>
            <person name="Rubenstein D.R."/>
        </authorList>
    </citation>
    <scope>NUCLEOTIDE SEQUENCE</scope>
    <source>
        <strain evidence="2">SS15</strain>
        <tissue evidence="2">Liver</tissue>
    </source>
</reference>
<reference evidence="2 3" key="2">
    <citation type="journal article" date="2021" name="J. Hered.">
        <title>Feather Gene Expression Elucidates the Developmental Basis of Plumage Iridescence in African Starlings.</title>
        <authorList>
            <person name="Rubenstein D.R."/>
            <person name="Corvelo A."/>
            <person name="MacManes M.D."/>
            <person name="Maia R."/>
            <person name="Narzisi G."/>
            <person name="Rousaki A."/>
            <person name="Vandenabeele P."/>
            <person name="Shawkey M.D."/>
            <person name="Solomon J."/>
        </authorList>
    </citation>
    <scope>NUCLEOTIDE SEQUENCE [LARGE SCALE GENOMIC DNA]</scope>
    <source>
        <strain evidence="2">SS15</strain>
    </source>
</reference>
<name>A0A835NRC4_9PASS</name>
<organism evidence="1">
    <name type="scientific">Lamprotornis superbus</name>
    <dbReference type="NCBI Taxonomy" id="245042"/>
    <lineage>
        <taxon>Eukaryota</taxon>
        <taxon>Metazoa</taxon>
        <taxon>Chordata</taxon>
        <taxon>Craniata</taxon>
        <taxon>Vertebrata</taxon>
        <taxon>Euteleostomi</taxon>
        <taxon>Archelosauria</taxon>
        <taxon>Archosauria</taxon>
        <taxon>Dinosauria</taxon>
        <taxon>Saurischia</taxon>
        <taxon>Theropoda</taxon>
        <taxon>Coelurosauria</taxon>
        <taxon>Aves</taxon>
        <taxon>Neognathae</taxon>
        <taxon>Neoaves</taxon>
        <taxon>Telluraves</taxon>
        <taxon>Australaves</taxon>
        <taxon>Passeriformes</taxon>
        <taxon>Sturnidae</taxon>
        <taxon>Lamprotornis</taxon>
    </lineage>
</organism>
<dbReference type="EMBL" id="JADDUC020000010">
    <property type="protein sequence ID" value="KAI1236102.1"/>
    <property type="molecule type" value="Genomic_DNA"/>
</dbReference>